<dbReference type="Pfam" id="PF02401">
    <property type="entry name" value="LYTB"/>
    <property type="match status" value="1"/>
</dbReference>
<keyword evidence="3" id="KW-0479">Metal-binding</keyword>
<feature type="region of interest" description="Disordered" evidence="11">
    <location>
        <begin position="1"/>
        <end position="46"/>
    </location>
</feature>
<dbReference type="PANTHER" id="PTHR31619">
    <property type="entry name" value="4-HYDROXY-3-METHYLBUT-2-ENYL DIPHOSPHATE REDUCTASE, CHLOROPLASTIC"/>
    <property type="match status" value="1"/>
</dbReference>
<dbReference type="NCBIfam" id="NF009911">
    <property type="entry name" value="PRK13371.1"/>
    <property type="match status" value="1"/>
</dbReference>
<comment type="cofactor">
    <cofactor evidence="1">
        <name>[4Fe-4S] cluster</name>
        <dbReference type="ChEBI" id="CHEBI:49883"/>
    </cofactor>
</comment>
<evidence type="ECO:0000256" key="11">
    <source>
        <dbReference type="SAM" id="MobiDB-lite"/>
    </source>
</evidence>
<dbReference type="STRING" id="77586.A0A0D9VYL9"/>
<reference evidence="13" key="2">
    <citation type="submission" date="2013-12" db="EMBL/GenBank/DDBJ databases">
        <authorList>
            <person name="Yu Y."/>
            <person name="Lee S."/>
            <person name="de Baynast K."/>
            <person name="Wissotski M."/>
            <person name="Liu L."/>
            <person name="Talag J."/>
            <person name="Goicoechea J."/>
            <person name="Angelova A."/>
            <person name="Jetty R."/>
            <person name="Kudrna D."/>
            <person name="Golser W."/>
            <person name="Rivera L."/>
            <person name="Zhang J."/>
            <person name="Wing R."/>
        </authorList>
    </citation>
    <scope>NUCLEOTIDE SEQUENCE</scope>
</reference>
<dbReference type="GO" id="GO:0051539">
    <property type="term" value="F:4 iron, 4 sulfur cluster binding"/>
    <property type="evidence" value="ECO:0007669"/>
    <property type="project" value="UniProtKB-KW"/>
</dbReference>
<comment type="similarity">
    <text evidence="9">Belongs to the IspH family.</text>
</comment>
<organism evidence="12 13">
    <name type="scientific">Leersia perrieri</name>
    <dbReference type="NCBI Taxonomy" id="77586"/>
    <lineage>
        <taxon>Eukaryota</taxon>
        <taxon>Viridiplantae</taxon>
        <taxon>Streptophyta</taxon>
        <taxon>Embryophyta</taxon>
        <taxon>Tracheophyta</taxon>
        <taxon>Spermatophyta</taxon>
        <taxon>Magnoliopsida</taxon>
        <taxon>Liliopsida</taxon>
        <taxon>Poales</taxon>
        <taxon>Poaceae</taxon>
        <taxon>BOP clade</taxon>
        <taxon>Oryzoideae</taxon>
        <taxon>Oryzeae</taxon>
        <taxon>Oryzinae</taxon>
        <taxon>Leersia</taxon>
    </lineage>
</organism>
<sequence>MATITTQLRSALLSPASSPRRRGRRPPSSVRCDSSSPASSSSSAAASIDAEFDKKAFRHNLTRSDNYNRKGFGHKKETLELMSQEYTSDVIKTLKENGNQHTWGPVTVKLAEAYGFCWGVERAVQIAYEARKQFPDDKIWLTNEIIHNPTVNKRLEDMGVQYIPVDAGIKDFDVVDQGDVVVLPAFGAAVEEMYTLNEKKVQIVDTTCPWVSKVWNMVEKHKKGDYTSIIHGKYSHEETVATASFAGTYIIVKNIAEANYVCDYILGGQLDGSSSTKEEFLEKFKYAVSPGFDPDVDLVKVGIANQTTMLKGETEEIGKLVEKTMMRKFGVENVNDHFIAFNTICDATQERQDAMYQLVKENVDLILVVGGWNSSNTSHLQEIGELAGIPSYWIDSEQRIGPGNKISYKLNHGELVEKENWLPEGPITIGVTSGASTPDKVVEDALQKVFEIKRQEVLQTAVAVGLAKTYRTLLLVSDVNSELLYCFDAELDDVTEEPNAAPHHAYESVRHVQLLRRQVVAGAGHREQVAADAADPAATAERRAVHGDEEDVGDELLGALPFPHAPQEEVEQAAVLRRVRPVQHAHDQRPVLVRRSPHRRLQIIAAVAGVLL</sequence>
<dbReference type="Gene3D" id="3.40.50.11270">
    <property type="match status" value="1"/>
</dbReference>
<accession>A0A0D9VYL9</accession>
<dbReference type="AlphaFoldDB" id="A0A0D9VYL9"/>
<dbReference type="EC" id="1.17.7.4" evidence="10"/>
<comment type="pathway">
    <text evidence="7">Isoprenoid biosynthesis; isopentenyl diphosphate biosynthesis via DXP pathway; isopentenyl diphosphate from 1-deoxy-D-xylulose 5-phosphate: step 6/6.</text>
</comment>
<feature type="compositionally biased region" description="Low complexity" evidence="11">
    <location>
        <begin position="8"/>
        <end position="18"/>
    </location>
</feature>
<evidence type="ECO:0000256" key="1">
    <source>
        <dbReference type="ARBA" id="ARBA00001966"/>
    </source>
</evidence>
<evidence type="ECO:0000313" key="12">
    <source>
        <dbReference type="EnsemblPlants" id="LPERR03G27620.1"/>
    </source>
</evidence>
<evidence type="ECO:0000256" key="3">
    <source>
        <dbReference type="ARBA" id="ARBA00022723"/>
    </source>
</evidence>
<dbReference type="GO" id="GO:0051745">
    <property type="term" value="F:4-hydroxy-3-methylbut-2-enyl diphosphate reductase activity"/>
    <property type="evidence" value="ECO:0007669"/>
    <property type="project" value="UniProtKB-EC"/>
</dbReference>
<dbReference type="Gramene" id="LPERR03G27620.1">
    <property type="protein sequence ID" value="LPERR03G27620.1"/>
    <property type="gene ID" value="LPERR03G27620"/>
</dbReference>
<dbReference type="Proteomes" id="UP000032180">
    <property type="component" value="Chromosome 3"/>
</dbReference>
<keyword evidence="13" id="KW-1185">Reference proteome</keyword>
<evidence type="ECO:0000256" key="2">
    <source>
        <dbReference type="ARBA" id="ARBA00022485"/>
    </source>
</evidence>
<dbReference type="eggNOG" id="ENOG502QPIQ">
    <property type="taxonomic scope" value="Eukaryota"/>
</dbReference>
<keyword evidence="6" id="KW-0411">Iron-sulfur</keyword>
<evidence type="ECO:0000256" key="5">
    <source>
        <dbReference type="ARBA" id="ARBA00023004"/>
    </source>
</evidence>
<evidence type="ECO:0000256" key="4">
    <source>
        <dbReference type="ARBA" id="ARBA00023002"/>
    </source>
</evidence>
<comment type="pathway">
    <text evidence="8">Isoprenoid biosynthesis; dimethylallyl diphosphate biosynthesis; dimethylallyl diphosphate from (2E)-4-hydroxy-3-methylbutenyl diphosphate: step 1/1.</text>
</comment>
<evidence type="ECO:0000256" key="9">
    <source>
        <dbReference type="ARBA" id="ARBA00046335"/>
    </source>
</evidence>
<dbReference type="HAMAP" id="MF_00191">
    <property type="entry name" value="IspH"/>
    <property type="match status" value="1"/>
</dbReference>
<reference evidence="12" key="3">
    <citation type="submission" date="2015-04" db="UniProtKB">
        <authorList>
            <consortium name="EnsemblPlants"/>
        </authorList>
    </citation>
    <scope>IDENTIFICATION</scope>
</reference>
<evidence type="ECO:0000256" key="8">
    <source>
        <dbReference type="ARBA" id="ARBA00046314"/>
    </source>
</evidence>
<keyword evidence="2" id="KW-0004">4Fe-4S</keyword>
<feature type="compositionally biased region" description="Low complexity" evidence="11">
    <location>
        <begin position="26"/>
        <end position="46"/>
    </location>
</feature>
<dbReference type="InterPro" id="IPR003451">
    <property type="entry name" value="LytB/IspH"/>
</dbReference>
<proteinExistence type="inferred from homology"/>
<protein>
    <recommendedName>
        <fullName evidence="10">4-hydroxy-3-methylbut-2-enyl diphosphate reductase</fullName>
        <ecNumber evidence="10">1.17.7.4</ecNumber>
    </recommendedName>
</protein>
<dbReference type="NCBIfam" id="TIGR00216">
    <property type="entry name" value="ispH_lytB"/>
    <property type="match status" value="1"/>
</dbReference>
<dbReference type="GO" id="GO:0050992">
    <property type="term" value="P:dimethylallyl diphosphate biosynthetic process"/>
    <property type="evidence" value="ECO:0007669"/>
    <property type="project" value="InterPro"/>
</dbReference>
<dbReference type="GO" id="GO:0046872">
    <property type="term" value="F:metal ion binding"/>
    <property type="evidence" value="ECO:0007669"/>
    <property type="project" value="UniProtKB-KW"/>
</dbReference>
<dbReference type="GO" id="GO:0019288">
    <property type="term" value="P:isopentenyl diphosphate biosynthetic process, methylerythritol 4-phosphate pathway"/>
    <property type="evidence" value="ECO:0007669"/>
    <property type="project" value="InterPro"/>
</dbReference>
<name>A0A0D9VYL9_9ORYZ</name>
<dbReference type="EnsemblPlants" id="LPERR03G27620.1">
    <property type="protein sequence ID" value="LPERR03G27620.1"/>
    <property type="gene ID" value="LPERR03G27620"/>
</dbReference>
<evidence type="ECO:0000256" key="7">
    <source>
        <dbReference type="ARBA" id="ARBA00046313"/>
    </source>
</evidence>
<keyword evidence="5" id="KW-0408">Iron</keyword>
<evidence type="ECO:0000313" key="13">
    <source>
        <dbReference type="Proteomes" id="UP000032180"/>
    </source>
</evidence>
<evidence type="ECO:0000256" key="10">
    <source>
        <dbReference type="ARBA" id="ARBA00047177"/>
    </source>
</evidence>
<dbReference type="Gene3D" id="3.40.1010.20">
    <property type="entry name" value="4-hydroxy-3-methylbut-2-enyl diphosphate reductase, catalytic domain"/>
    <property type="match status" value="2"/>
</dbReference>
<keyword evidence="4" id="KW-0560">Oxidoreductase</keyword>
<evidence type="ECO:0000256" key="6">
    <source>
        <dbReference type="ARBA" id="ARBA00023014"/>
    </source>
</evidence>
<dbReference type="CDD" id="cd13944">
    <property type="entry name" value="lytB_ispH"/>
    <property type="match status" value="1"/>
</dbReference>
<reference evidence="12 13" key="1">
    <citation type="submission" date="2012-08" db="EMBL/GenBank/DDBJ databases">
        <title>Oryza genome evolution.</title>
        <authorList>
            <person name="Wing R.A."/>
        </authorList>
    </citation>
    <scope>NUCLEOTIDE SEQUENCE</scope>
</reference>
<dbReference type="PANTHER" id="PTHR31619:SF5">
    <property type="entry name" value="4-HYDROXY-3-METHYLBUT-2-ENYL DIPHOSPHATE REDUCTASE, CHLOROPLASTIC"/>
    <property type="match status" value="1"/>
</dbReference>